<evidence type="ECO:0000313" key="1">
    <source>
        <dbReference type="EMBL" id="CAG9331175.1"/>
    </source>
</evidence>
<proteinExistence type="predicted"/>
<comment type="caution">
    <text evidence="1">The sequence shown here is derived from an EMBL/GenBank/DDBJ whole genome shotgun (WGS) entry which is preliminary data.</text>
</comment>
<organism evidence="1 2">
    <name type="scientific">Blepharisma stoltei</name>
    <dbReference type="NCBI Taxonomy" id="1481888"/>
    <lineage>
        <taxon>Eukaryota</taxon>
        <taxon>Sar</taxon>
        <taxon>Alveolata</taxon>
        <taxon>Ciliophora</taxon>
        <taxon>Postciliodesmatophora</taxon>
        <taxon>Heterotrichea</taxon>
        <taxon>Heterotrichida</taxon>
        <taxon>Blepharismidae</taxon>
        <taxon>Blepharisma</taxon>
    </lineage>
</organism>
<dbReference type="EMBL" id="CAJZBQ010000053">
    <property type="protein sequence ID" value="CAG9331175.1"/>
    <property type="molecule type" value="Genomic_DNA"/>
</dbReference>
<gene>
    <name evidence="1" type="ORF">BSTOLATCC_MIC53253</name>
</gene>
<sequence>MDEDEYYKNFISATNNEEDLPSDDEDFFAVDEVIEDNYHARIPKAELVDLVMESQHISKPTCTVYRPVMPVYNQRVMDNVVCFTREQRMMLLSQIEIFIQLLIQNILLADDIRMKEDGVRILRDVLKRCESNSNLYDISFLINGRAKISVPRQISLLYVPLVDVIKTCFPFEDLMRVRMSRKEIKDALEIFSPPFISRWLLPLDNIPSPRKAKQGFNVLDDMLLLQGLTKTSSLFLIQENWLPNKTPAQIKNRIKNLKSKKYPPKNEAQERIMKLLEEQKKPLNEEELQQLRKGLQWFGLQKIHQIQKYFLPNRPIKLLTEMSREQISNPLDNFTQENLDPTDSCACFCQCDEVFEVYYLQ</sequence>
<name>A0AAU9K1X0_9CILI</name>
<accession>A0AAU9K1X0</accession>
<protein>
    <submittedName>
        <fullName evidence="1">Uncharacterized protein</fullName>
    </submittedName>
</protein>
<keyword evidence="2" id="KW-1185">Reference proteome</keyword>
<dbReference type="Proteomes" id="UP001162131">
    <property type="component" value="Unassembled WGS sequence"/>
</dbReference>
<evidence type="ECO:0000313" key="2">
    <source>
        <dbReference type="Proteomes" id="UP001162131"/>
    </source>
</evidence>
<reference evidence="1" key="1">
    <citation type="submission" date="2021-09" db="EMBL/GenBank/DDBJ databases">
        <authorList>
            <consortium name="AG Swart"/>
            <person name="Singh M."/>
            <person name="Singh A."/>
            <person name="Seah K."/>
            <person name="Emmerich C."/>
        </authorList>
    </citation>
    <scope>NUCLEOTIDE SEQUENCE</scope>
    <source>
        <strain evidence="1">ATCC30299</strain>
    </source>
</reference>
<dbReference type="AlphaFoldDB" id="A0AAU9K1X0"/>